<comment type="cofactor">
    <cofactor evidence="1 10">
        <name>FAD</name>
        <dbReference type="ChEBI" id="CHEBI:57692"/>
    </cofactor>
</comment>
<dbReference type="Gene3D" id="3.50.50.60">
    <property type="entry name" value="FAD/NAD(P)-binding domain"/>
    <property type="match status" value="1"/>
</dbReference>
<dbReference type="GO" id="GO:0103075">
    <property type="term" value="F:indole-3-pyruvate monooxygenase activity"/>
    <property type="evidence" value="ECO:0007669"/>
    <property type="project" value="UniProtKB-EC"/>
</dbReference>
<dbReference type="SUPFAM" id="SSF51905">
    <property type="entry name" value="FAD/NAD(P)-binding domain"/>
    <property type="match status" value="1"/>
</dbReference>
<keyword evidence="12" id="KW-1185">Reference proteome</keyword>
<evidence type="ECO:0000256" key="8">
    <source>
        <dbReference type="ARBA" id="ARBA00023070"/>
    </source>
</evidence>
<evidence type="ECO:0000256" key="4">
    <source>
        <dbReference type="ARBA" id="ARBA00022630"/>
    </source>
</evidence>
<dbReference type="AlphaFoldDB" id="A0A5N6QIW0"/>
<dbReference type="GO" id="GO:0009851">
    <property type="term" value="P:auxin biosynthetic process"/>
    <property type="evidence" value="ECO:0007669"/>
    <property type="project" value="UniProtKB-KW"/>
</dbReference>
<dbReference type="InterPro" id="IPR020946">
    <property type="entry name" value="Flavin_mOase-like"/>
</dbReference>
<dbReference type="GO" id="GO:0050660">
    <property type="term" value="F:flavin adenine dinucleotide binding"/>
    <property type="evidence" value="ECO:0007669"/>
    <property type="project" value="InterPro"/>
</dbReference>
<proteinExistence type="inferred from homology"/>
<dbReference type="InterPro" id="IPR036188">
    <property type="entry name" value="FAD/NAD-bd_sf"/>
</dbReference>
<evidence type="ECO:0000256" key="2">
    <source>
        <dbReference type="ARBA" id="ARBA00004814"/>
    </source>
</evidence>
<dbReference type="InterPro" id="IPR000960">
    <property type="entry name" value="Flavin_mOase"/>
</dbReference>
<dbReference type="GO" id="GO:0050661">
    <property type="term" value="F:NADP binding"/>
    <property type="evidence" value="ECO:0007669"/>
    <property type="project" value="InterPro"/>
</dbReference>
<evidence type="ECO:0000313" key="11">
    <source>
        <dbReference type="EMBL" id="KAE7998324.1"/>
    </source>
</evidence>
<sequence length="401" mass="44724">MEEEHPYPGTREQVLELPVVAMEITVVIVGAGPSGLATAACLSRHSIPYVILEREDCYASLWKKRTYDRCGLHLAKEFCSLPLMPHPPKTPTFLPKDAFLHYIDTYVSHFNICPRYFRSVRSALYDNVGKKWRVEAKNSIAGKVEVYVAEFLVIASGENSEGFIPDLPGLDSYRGEIVHSNHYRSGLKYQNKDVLVVGCGNSGMEIAYDLSIFEAKPCIVVRSPFHVLTKESVALGMSLLKYLPVYVVDALAIMHANFIYGDLSKYGIRRPKLGPFTQKAITGRTPVIDVGTVKKIQGGEIRIVPEISSVKKDKVVFNDGTERKFDAIVFATGYRSSANHWLKDYKYALNDEGMPKNSFPCHWKGENGLYCAGLSKRGLYGIAMDAQAIANDVEKILSARK</sequence>
<dbReference type="Proteomes" id="UP000327013">
    <property type="component" value="Chromosome 1"/>
</dbReference>
<dbReference type="Pfam" id="PF00743">
    <property type="entry name" value="FMO-like"/>
    <property type="match status" value="1"/>
</dbReference>
<protein>
    <recommendedName>
        <fullName evidence="10">Flavin-containing monooxygenase</fullName>
        <ecNumber evidence="10">1.-.-.-</ecNumber>
    </recommendedName>
</protein>
<dbReference type="EMBL" id="CM017321">
    <property type="protein sequence ID" value="KAE7998324.1"/>
    <property type="molecule type" value="Genomic_DNA"/>
</dbReference>
<evidence type="ECO:0000313" key="12">
    <source>
        <dbReference type="Proteomes" id="UP000327013"/>
    </source>
</evidence>
<keyword evidence="7 10" id="KW-0560">Oxidoreductase</keyword>
<keyword evidence="4 10" id="KW-0285">Flavoprotein</keyword>
<evidence type="ECO:0000256" key="10">
    <source>
        <dbReference type="RuleBase" id="RU361177"/>
    </source>
</evidence>
<comment type="catalytic activity">
    <reaction evidence="9">
        <text>indole-3-pyruvate + NADPH + O2 + H(+) = (indol-3-yl)acetate + CO2 + NADP(+) + H2O</text>
        <dbReference type="Rhea" id="RHEA:34331"/>
        <dbReference type="ChEBI" id="CHEBI:15377"/>
        <dbReference type="ChEBI" id="CHEBI:15378"/>
        <dbReference type="ChEBI" id="CHEBI:15379"/>
        <dbReference type="ChEBI" id="CHEBI:16526"/>
        <dbReference type="ChEBI" id="CHEBI:17640"/>
        <dbReference type="ChEBI" id="CHEBI:30854"/>
        <dbReference type="ChEBI" id="CHEBI:57783"/>
        <dbReference type="ChEBI" id="CHEBI:58349"/>
        <dbReference type="EC" id="1.14.13.168"/>
    </reaction>
</comment>
<evidence type="ECO:0000256" key="6">
    <source>
        <dbReference type="ARBA" id="ARBA00022857"/>
    </source>
</evidence>
<evidence type="ECO:0000256" key="5">
    <source>
        <dbReference type="ARBA" id="ARBA00022827"/>
    </source>
</evidence>
<comment type="pathway">
    <text evidence="2">Plant hormone metabolism; auxin biosynthesis.</text>
</comment>
<comment type="similarity">
    <text evidence="3 10">Belongs to the FMO family.</text>
</comment>
<dbReference type="PIRSF" id="PIRSF000332">
    <property type="entry name" value="FMO"/>
    <property type="match status" value="1"/>
</dbReference>
<gene>
    <name evidence="11" type="ORF">FH972_002882</name>
</gene>
<dbReference type="PANTHER" id="PTHR43539:SF9">
    <property type="entry name" value="INDOLE-3-PYRUVATE MONOOXYGENASE YUCCA11-RELATED"/>
    <property type="match status" value="1"/>
</dbReference>
<name>A0A5N6QIW0_9ROSI</name>
<evidence type="ECO:0000256" key="1">
    <source>
        <dbReference type="ARBA" id="ARBA00001974"/>
    </source>
</evidence>
<dbReference type="PANTHER" id="PTHR43539">
    <property type="entry name" value="FLAVIN-BINDING MONOOXYGENASE-LIKE PROTEIN (AFU_ORTHOLOGUE AFUA_4G09220)"/>
    <property type="match status" value="1"/>
</dbReference>
<keyword evidence="5 10" id="KW-0274">FAD</keyword>
<dbReference type="GO" id="GO:0004499">
    <property type="term" value="F:N,N-dimethylaniline monooxygenase activity"/>
    <property type="evidence" value="ECO:0007669"/>
    <property type="project" value="InterPro"/>
</dbReference>
<dbReference type="InterPro" id="IPR050982">
    <property type="entry name" value="Auxin_biosynth/cation_transpt"/>
</dbReference>
<dbReference type="OrthoDB" id="66881at2759"/>
<keyword evidence="6" id="KW-0521">NADP</keyword>
<reference evidence="11 12" key="1">
    <citation type="submission" date="2019-06" db="EMBL/GenBank/DDBJ databases">
        <title>A chromosomal-level reference genome of Carpinus fangiana (Coryloideae, Betulaceae).</title>
        <authorList>
            <person name="Yang X."/>
            <person name="Wang Z."/>
            <person name="Zhang L."/>
            <person name="Hao G."/>
            <person name="Liu J."/>
            <person name="Yang Y."/>
        </authorList>
    </citation>
    <scope>NUCLEOTIDE SEQUENCE [LARGE SCALE GENOMIC DNA]</scope>
    <source>
        <strain evidence="11">Cfa_2016G</strain>
        <tissue evidence="11">Leaf</tissue>
    </source>
</reference>
<dbReference type="EC" id="1.-.-.-" evidence="10"/>
<organism evidence="11 12">
    <name type="scientific">Carpinus fangiana</name>
    <dbReference type="NCBI Taxonomy" id="176857"/>
    <lineage>
        <taxon>Eukaryota</taxon>
        <taxon>Viridiplantae</taxon>
        <taxon>Streptophyta</taxon>
        <taxon>Embryophyta</taxon>
        <taxon>Tracheophyta</taxon>
        <taxon>Spermatophyta</taxon>
        <taxon>Magnoliopsida</taxon>
        <taxon>eudicotyledons</taxon>
        <taxon>Gunneridae</taxon>
        <taxon>Pentapetalae</taxon>
        <taxon>rosids</taxon>
        <taxon>fabids</taxon>
        <taxon>Fagales</taxon>
        <taxon>Betulaceae</taxon>
        <taxon>Carpinus</taxon>
    </lineage>
</organism>
<keyword evidence="8" id="KW-0073">Auxin biosynthesis</keyword>
<keyword evidence="10" id="KW-0503">Monooxygenase</keyword>
<dbReference type="PRINTS" id="PR00368">
    <property type="entry name" value="FADPNR"/>
</dbReference>
<evidence type="ECO:0000256" key="3">
    <source>
        <dbReference type="ARBA" id="ARBA00009183"/>
    </source>
</evidence>
<evidence type="ECO:0000256" key="9">
    <source>
        <dbReference type="ARBA" id="ARBA00047707"/>
    </source>
</evidence>
<dbReference type="PRINTS" id="PR00469">
    <property type="entry name" value="PNDRDTASEII"/>
</dbReference>
<evidence type="ECO:0000256" key="7">
    <source>
        <dbReference type="ARBA" id="ARBA00023002"/>
    </source>
</evidence>
<accession>A0A5N6QIW0</accession>